<keyword evidence="3" id="KW-0677">Repeat</keyword>
<dbReference type="RefSeq" id="XP_020047944.1">
    <property type="nucleotide sequence ID" value="XM_020189052.1"/>
</dbReference>
<organism evidence="6 7">
    <name type="scientific">Ascoidea rubescens DSM 1968</name>
    <dbReference type="NCBI Taxonomy" id="1344418"/>
    <lineage>
        <taxon>Eukaryota</taxon>
        <taxon>Fungi</taxon>
        <taxon>Dikarya</taxon>
        <taxon>Ascomycota</taxon>
        <taxon>Saccharomycotina</taxon>
        <taxon>Saccharomycetes</taxon>
        <taxon>Ascoideaceae</taxon>
        <taxon>Ascoidea</taxon>
    </lineage>
</organism>
<evidence type="ECO:0000313" key="6">
    <source>
        <dbReference type="EMBL" id="ODV61637.1"/>
    </source>
</evidence>
<dbReference type="InterPro" id="IPR025875">
    <property type="entry name" value="Leu-rich_rpt_4"/>
</dbReference>
<evidence type="ECO:0000313" key="7">
    <source>
        <dbReference type="Proteomes" id="UP000095038"/>
    </source>
</evidence>
<dbReference type="InterPro" id="IPR001611">
    <property type="entry name" value="Leu-rich_rpt"/>
</dbReference>
<dbReference type="InterPro" id="IPR050576">
    <property type="entry name" value="Cilia_flagella_integrity"/>
</dbReference>
<evidence type="ECO:0008006" key="8">
    <source>
        <dbReference type="Google" id="ProtNLM"/>
    </source>
</evidence>
<evidence type="ECO:0000256" key="4">
    <source>
        <dbReference type="ARBA" id="ARBA00023069"/>
    </source>
</evidence>
<evidence type="ECO:0000256" key="5">
    <source>
        <dbReference type="ARBA" id="ARBA00023273"/>
    </source>
</evidence>
<dbReference type="SMART" id="SM00365">
    <property type="entry name" value="LRR_SD22"/>
    <property type="match status" value="3"/>
</dbReference>
<dbReference type="Proteomes" id="UP000095038">
    <property type="component" value="Unassembled WGS sequence"/>
</dbReference>
<protein>
    <recommendedName>
        <fullName evidence="8">L domain-like protein</fullName>
    </recommendedName>
</protein>
<dbReference type="InterPro" id="IPR032675">
    <property type="entry name" value="LRR_dom_sf"/>
</dbReference>
<dbReference type="Pfam" id="PF12799">
    <property type="entry name" value="LRR_4"/>
    <property type="match status" value="1"/>
</dbReference>
<keyword evidence="7" id="KW-1185">Reference proteome</keyword>
<evidence type="ECO:0000256" key="2">
    <source>
        <dbReference type="ARBA" id="ARBA00022614"/>
    </source>
</evidence>
<dbReference type="AlphaFoldDB" id="A0A1D2VJF1"/>
<keyword evidence="2" id="KW-0433">Leucine-rich repeat</keyword>
<sequence length="150" mass="17617">MCDISNNCLCKLPNLLKMVNLTDLNLSHNEFTNFVDLKKSYSLQKLDLSHNQLRIFRHAISRKIGCVNQGDDNQDLIGLQSEKSIRVLRVLCLKSNNISKIENLEKFENLRILDLSINKTNKIENINKIKLLKHYIYRLIKLKPLKIWRD</sequence>
<name>A0A1D2VJF1_9ASCO</name>
<dbReference type="Pfam" id="PF00560">
    <property type="entry name" value="LRR_1"/>
    <property type="match status" value="2"/>
</dbReference>
<dbReference type="SUPFAM" id="SSF52058">
    <property type="entry name" value="L domain-like"/>
    <property type="match status" value="1"/>
</dbReference>
<dbReference type="Gene3D" id="3.80.10.10">
    <property type="entry name" value="Ribonuclease Inhibitor"/>
    <property type="match status" value="2"/>
</dbReference>
<dbReference type="EMBL" id="KV454479">
    <property type="protein sequence ID" value="ODV61637.1"/>
    <property type="molecule type" value="Genomic_DNA"/>
</dbReference>
<evidence type="ECO:0000256" key="3">
    <source>
        <dbReference type="ARBA" id="ARBA00022737"/>
    </source>
</evidence>
<keyword evidence="4" id="KW-0969">Cilium</keyword>
<dbReference type="InParanoid" id="A0A1D2VJF1"/>
<accession>A0A1D2VJF1</accession>
<dbReference type="PANTHER" id="PTHR45973:SF9">
    <property type="entry name" value="LEUCINE-RICH REPEAT-CONTAINING PROTEIN 46"/>
    <property type="match status" value="1"/>
</dbReference>
<comment type="subcellular location">
    <subcellularLocation>
        <location evidence="1">Cell projection</location>
        <location evidence="1">Cilium</location>
    </subcellularLocation>
</comment>
<proteinExistence type="predicted"/>
<dbReference type="PANTHER" id="PTHR45973">
    <property type="entry name" value="PROTEIN PHOSPHATASE 1 REGULATORY SUBUNIT SDS22-RELATED"/>
    <property type="match status" value="1"/>
</dbReference>
<gene>
    <name evidence="6" type="ORF">ASCRUDRAFT_13279</name>
</gene>
<evidence type="ECO:0000256" key="1">
    <source>
        <dbReference type="ARBA" id="ARBA00004138"/>
    </source>
</evidence>
<dbReference type="OrthoDB" id="7451790at2759"/>
<keyword evidence="5" id="KW-0966">Cell projection</keyword>
<dbReference type="PROSITE" id="PS51450">
    <property type="entry name" value="LRR"/>
    <property type="match status" value="3"/>
</dbReference>
<dbReference type="GeneID" id="30962688"/>
<reference evidence="7" key="1">
    <citation type="submission" date="2016-05" db="EMBL/GenBank/DDBJ databases">
        <title>Comparative genomics of biotechnologically important yeasts.</title>
        <authorList>
            <consortium name="DOE Joint Genome Institute"/>
            <person name="Riley R."/>
            <person name="Haridas S."/>
            <person name="Wolfe K.H."/>
            <person name="Lopes M.R."/>
            <person name="Hittinger C.T."/>
            <person name="Goker M."/>
            <person name="Salamov A."/>
            <person name="Wisecaver J."/>
            <person name="Long T.M."/>
            <person name="Aerts A.L."/>
            <person name="Barry K."/>
            <person name="Choi C."/>
            <person name="Clum A."/>
            <person name="Coughlan A.Y."/>
            <person name="Deshpande S."/>
            <person name="Douglass A.P."/>
            <person name="Hanson S.J."/>
            <person name="Klenk H.-P."/>
            <person name="Labutti K."/>
            <person name="Lapidus A."/>
            <person name="Lindquist E."/>
            <person name="Lipzen A."/>
            <person name="Meier-Kolthoff J.P."/>
            <person name="Ohm R.A."/>
            <person name="Otillar R.P."/>
            <person name="Pangilinan J."/>
            <person name="Peng Y."/>
            <person name="Rokas A."/>
            <person name="Rosa C.A."/>
            <person name="Scheuner C."/>
            <person name="Sibirny A.A."/>
            <person name="Slot J.C."/>
            <person name="Stielow J.B."/>
            <person name="Sun H."/>
            <person name="Kurtzman C.P."/>
            <person name="Blackwell M."/>
            <person name="Grigoriev I.V."/>
            <person name="Jeffries T.W."/>
        </authorList>
    </citation>
    <scope>NUCLEOTIDE SEQUENCE [LARGE SCALE GENOMIC DNA]</scope>
    <source>
        <strain evidence="7">DSM 1968</strain>
    </source>
</reference>